<dbReference type="STRING" id="1423747.FC69_GL001992"/>
<gene>
    <name evidence="3" type="ORF">FC69_GL001992</name>
</gene>
<proteinExistence type="predicted"/>
<dbReference type="InterPro" id="IPR027994">
    <property type="entry name" value="WxL_dom"/>
</dbReference>
<dbReference type="EMBL" id="AZEX01000057">
    <property type="protein sequence ID" value="KRL59013.1"/>
    <property type="molecule type" value="Genomic_DNA"/>
</dbReference>
<evidence type="ECO:0000313" key="4">
    <source>
        <dbReference type="Proteomes" id="UP000051264"/>
    </source>
</evidence>
<feature type="chain" id="PRO_5006410223" description="WxL domain-containing protein" evidence="1">
    <location>
        <begin position="28"/>
        <end position="303"/>
    </location>
</feature>
<dbReference type="PATRIC" id="fig|1423747.3.peg.2025"/>
<feature type="domain" description="WxL" evidence="2">
    <location>
        <begin position="58"/>
        <end position="301"/>
    </location>
</feature>
<organism evidence="3 4">
    <name type="scientific">Latilactobacillus fuchuensis DSM 14340 = JCM 11249</name>
    <dbReference type="NCBI Taxonomy" id="1423747"/>
    <lineage>
        <taxon>Bacteria</taxon>
        <taxon>Bacillati</taxon>
        <taxon>Bacillota</taxon>
        <taxon>Bacilli</taxon>
        <taxon>Lactobacillales</taxon>
        <taxon>Lactobacillaceae</taxon>
        <taxon>Latilactobacillus</taxon>
    </lineage>
</organism>
<name>A0A0R1RYA3_9LACO</name>
<evidence type="ECO:0000313" key="3">
    <source>
        <dbReference type="EMBL" id="KRL59013.1"/>
    </source>
</evidence>
<dbReference type="eggNOG" id="ENOG5030B1U">
    <property type="taxonomic scope" value="Bacteria"/>
</dbReference>
<dbReference type="Pfam" id="PF13731">
    <property type="entry name" value="WxL"/>
    <property type="match status" value="1"/>
</dbReference>
<feature type="signal peptide" evidence="1">
    <location>
        <begin position="1"/>
        <end position="27"/>
    </location>
</feature>
<dbReference type="AlphaFoldDB" id="A0A0R1RYA3"/>
<evidence type="ECO:0000259" key="2">
    <source>
        <dbReference type="Pfam" id="PF13731"/>
    </source>
</evidence>
<dbReference type="Proteomes" id="UP000051264">
    <property type="component" value="Unassembled WGS sequence"/>
</dbReference>
<dbReference type="OrthoDB" id="2327001at2"/>
<protein>
    <recommendedName>
        <fullName evidence="2">WxL domain-containing protein</fullName>
    </recommendedName>
</protein>
<accession>A0A0R1RYA3</accession>
<sequence>MKFAKMTSTVLASAAVLMMAAPSATFAATLNGGVDDNDGTALPQNDRTKMGISFGDNSHNANTGYLRLQMVPHVLDFGNHNLLDTAYPVFSANGQNDGKADNNRQASYADQSGATNLTATLNTKDSELAAVKGTAWATVVDKQVARTNADANNTAASGKWTLSVKADNGLAAVSTDGNRSTTDTIDDAHLSFNHTAYAQTADIFGLTGEGQDADWATSNKGTETATKIGQGAIAGSFKDNVGLTLNNQNKDVNIVTAEDGEGQGANVFGWTPSNIKLTMPTGAAVSNATYQANLTWTLASTAV</sequence>
<keyword evidence="1" id="KW-0732">Signal</keyword>
<reference evidence="3 4" key="1">
    <citation type="journal article" date="2015" name="Genome Announc.">
        <title>Expanding the biotechnology potential of lactobacilli through comparative genomics of 213 strains and associated genera.</title>
        <authorList>
            <person name="Sun Z."/>
            <person name="Harris H.M."/>
            <person name="McCann A."/>
            <person name="Guo C."/>
            <person name="Argimon S."/>
            <person name="Zhang W."/>
            <person name="Yang X."/>
            <person name="Jeffery I.B."/>
            <person name="Cooney J.C."/>
            <person name="Kagawa T.F."/>
            <person name="Liu W."/>
            <person name="Song Y."/>
            <person name="Salvetti E."/>
            <person name="Wrobel A."/>
            <person name="Rasinkangas P."/>
            <person name="Parkhill J."/>
            <person name="Rea M.C."/>
            <person name="O'Sullivan O."/>
            <person name="Ritari J."/>
            <person name="Douillard F.P."/>
            <person name="Paul Ross R."/>
            <person name="Yang R."/>
            <person name="Briner A.E."/>
            <person name="Felis G.E."/>
            <person name="de Vos W.M."/>
            <person name="Barrangou R."/>
            <person name="Klaenhammer T.R."/>
            <person name="Caufield P.W."/>
            <person name="Cui Y."/>
            <person name="Zhang H."/>
            <person name="O'Toole P.W."/>
        </authorList>
    </citation>
    <scope>NUCLEOTIDE SEQUENCE [LARGE SCALE GENOMIC DNA]</scope>
    <source>
        <strain evidence="3 4">DSM 14340</strain>
    </source>
</reference>
<comment type="caution">
    <text evidence="3">The sequence shown here is derived from an EMBL/GenBank/DDBJ whole genome shotgun (WGS) entry which is preliminary data.</text>
</comment>
<evidence type="ECO:0000256" key="1">
    <source>
        <dbReference type="SAM" id="SignalP"/>
    </source>
</evidence>
<dbReference type="RefSeq" id="WP_056950659.1">
    <property type="nucleotide sequence ID" value="NZ_AZEX01000057.1"/>
</dbReference>